<dbReference type="InterPro" id="IPR001898">
    <property type="entry name" value="SLC13A/DASS"/>
</dbReference>
<feature type="transmembrane region" description="Helical" evidence="7">
    <location>
        <begin position="427"/>
        <end position="444"/>
    </location>
</feature>
<dbReference type="EMBL" id="KB302197">
    <property type="protein sequence ID" value="ELU04585.1"/>
    <property type="molecule type" value="Genomic_DNA"/>
</dbReference>
<evidence type="ECO:0000256" key="5">
    <source>
        <dbReference type="ARBA" id="ARBA00022989"/>
    </source>
</evidence>
<feature type="transmembrane region" description="Helical" evidence="7">
    <location>
        <begin position="129"/>
        <end position="146"/>
    </location>
</feature>
<keyword evidence="10" id="KW-1185">Reference proteome</keyword>
<dbReference type="PANTHER" id="PTHR10283">
    <property type="entry name" value="SOLUTE CARRIER FAMILY 13 MEMBER"/>
    <property type="match status" value="1"/>
</dbReference>
<dbReference type="OrthoDB" id="6493944at2759"/>
<evidence type="ECO:0000256" key="3">
    <source>
        <dbReference type="ARBA" id="ARBA00022448"/>
    </source>
</evidence>
<dbReference type="Pfam" id="PF00939">
    <property type="entry name" value="Na_sulph_symp"/>
    <property type="match status" value="1"/>
</dbReference>
<dbReference type="Proteomes" id="UP000014760">
    <property type="component" value="Unassembled WGS sequence"/>
</dbReference>
<name>R7UDV2_CAPTE</name>
<feature type="transmembrane region" description="Helical" evidence="7">
    <location>
        <begin position="551"/>
        <end position="573"/>
    </location>
</feature>
<organism evidence="8">
    <name type="scientific">Capitella teleta</name>
    <name type="common">Polychaete worm</name>
    <dbReference type="NCBI Taxonomy" id="283909"/>
    <lineage>
        <taxon>Eukaryota</taxon>
        <taxon>Metazoa</taxon>
        <taxon>Spiralia</taxon>
        <taxon>Lophotrochozoa</taxon>
        <taxon>Annelida</taxon>
        <taxon>Polychaeta</taxon>
        <taxon>Sedentaria</taxon>
        <taxon>Scolecida</taxon>
        <taxon>Capitellidae</taxon>
        <taxon>Capitella</taxon>
    </lineage>
</organism>
<evidence type="ECO:0000256" key="1">
    <source>
        <dbReference type="ARBA" id="ARBA00004141"/>
    </source>
</evidence>
<evidence type="ECO:0000313" key="9">
    <source>
        <dbReference type="EnsemblMetazoa" id="CapteP127905"/>
    </source>
</evidence>
<evidence type="ECO:0008006" key="11">
    <source>
        <dbReference type="Google" id="ProtNLM"/>
    </source>
</evidence>
<comment type="subcellular location">
    <subcellularLocation>
        <location evidence="1">Membrane</location>
        <topology evidence="1">Multi-pass membrane protein</topology>
    </subcellularLocation>
</comment>
<dbReference type="EnsemblMetazoa" id="CapteT127905">
    <property type="protein sequence ID" value="CapteP127905"/>
    <property type="gene ID" value="CapteG127905"/>
</dbReference>
<proteinExistence type="inferred from homology"/>
<keyword evidence="3" id="KW-0813">Transport</keyword>
<dbReference type="STRING" id="283909.R7UDV2"/>
<dbReference type="GO" id="GO:0022857">
    <property type="term" value="F:transmembrane transporter activity"/>
    <property type="evidence" value="ECO:0007669"/>
    <property type="project" value="InterPro"/>
</dbReference>
<evidence type="ECO:0000313" key="10">
    <source>
        <dbReference type="Proteomes" id="UP000014760"/>
    </source>
</evidence>
<dbReference type="HOGENOM" id="CLU_005170_9_1_1"/>
<feature type="transmembrane region" description="Helical" evidence="7">
    <location>
        <begin position="464"/>
        <end position="481"/>
    </location>
</feature>
<sequence>MTCCKLGTNPLWDIAVFWKTIIFILTPIACLPLVLVIDSPESRCAYGICVMAVYWVTEAIPLPVTALLPVVIFPMVGVLPAKTVATNFIKDTNLVFMGGLMVAVSIEHSDLHRRIALRVLLFMGSKPRWLLLGFMLPTWFLSMWISNTATAAMMVPVAEAVLQQLRQGILYPQSNNIPQRNDVELQSYRKVEPGVASKEFTPNNMESETTLALMESAMAELDCKMKNMAKMLCLAVAYSANIGGMATLTGTPPNLVLDNVAEDLYSSHNVENPISFASWLPFGFPSSVICLVLAWVWLQILFMGKAFIGLESADDKAAEEESQDGISTIVREEYESLGPIRFAEGLNMVVFAALVLLWFFRGPGFMDGYDSFFKKGYVSDSVPAIFIGVLLFALPSQRPKLFCMRARGEKAESSPGLVDWHTISTRLPWGPVFILGGGFAIAAASSESGLSEYLGEQLRVFKDFPVWGIVMLISALVAGLTEIASNTAIANITLPILAALAESIGTHPLTLMLPATLSASFAFMLPVATPPNAIVFSYGHLSVWDMIKAGFLMNVMCILVSTLATMTWATSFYNLDDLPWAFNSTASP</sequence>
<accession>R7UDV2</accession>
<keyword evidence="4 7" id="KW-0812">Transmembrane</keyword>
<reference evidence="9" key="3">
    <citation type="submission" date="2015-06" db="UniProtKB">
        <authorList>
            <consortium name="EnsemblMetazoa"/>
        </authorList>
    </citation>
    <scope>IDENTIFICATION</scope>
</reference>
<protein>
    <recommendedName>
        <fullName evidence="11">Citrate transporter-like domain-containing protein</fullName>
    </recommendedName>
</protein>
<evidence type="ECO:0000313" key="8">
    <source>
        <dbReference type="EMBL" id="ELU04585.1"/>
    </source>
</evidence>
<feature type="transmembrane region" description="Helical" evidence="7">
    <location>
        <begin position="342"/>
        <end position="361"/>
    </location>
</feature>
<evidence type="ECO:0000256" key="7">
    <source>
        <dbReference type="SAM" id="Phobius"/>
    </source>
</evidence>
<dbReference type="InterPro" id="IPR031312">
    <property type="entry name" value="Na/sul_symport_CS"/>
</dbReference>
<dbReference type="OMA" id="LMGIWWM"/>
<feature type="transmembrane region" description="Helical" evidence="7">
    <location>
        <begin position="16"/>
        <end position="37"/>
    </location>
</feature>
<dbReference type="PANTHER" id="PTHR10283:SF136">
    <property type="entry name" value="CITRATE TRANSPORTER-LIKE DOMAIN-CONTAINING PROTEIN"/>
    <property type="match status" value="1"/>
</dbReference>
<evidence type="ECO:0000256" key="4">
    <source>
        <dbReference type="ARBA" id="ARBA00022692"/>
    </source>
</evidence>
<dbReference type="PROSITE" id="PS01271">
    <property type="entry name" value="NA_SULFATE"/>
    <property type="match status" value="1"/>
</dbReference>
<gene>
    <name evidence="8" type="ORF">CAPTEDRAFT_127905</name>
</gene>
<dbReference type="GO" id="GO:0005886">
    <property type="term" value="C:plasma membrane"/>
    <property type="evidence" value="ECO:0007669"/>
    <property type="project" value="TreeGrafter"/>
</dbReference>
<dbReference type="EMBL" id="AMQN01001394">
    <property type="status" value="NOT_ANNOTATED_CDS"/>
    <property type="molecule type" value="Genomic_DNA"/>
</dbReference>
<comment type="similarity">
    <text evidence="2">Belongs to the SLC13A/DASS transporter (TC 2.A.47) family. NADC subfamily.</text>
</comment>
<dbReference type="CDD" id="cd01115">
    <property type="entry name" value="SLC13_permease"/>
    <property type="match status" value="1"/>
</dbReference>
<reference evidence="10" key="1">
    <citation type="submission" date="2012-12" db="EMBL/GenBank/DDBJ databases">
        <authorList>
            <person name="Hellsten U."/>
            <person name="Grimwood J."/>
            <person name="Chapman J.A."/>
            <person name="Shapiro H."/>
            <person name="Aerts A."/>
            <person name="Otillar R.P."/>
            <person name="Terry A.Y."/>
            <person name="Boore J.L."/>
            <person name="Simakov O."/>
            <person name="Marletaz F."/>
            <person name="Cho S.-J."/>
            <person name="Edsinger-Gonzales E."/>
            <person name="Havlak P."/>
            <person name="Kuo D.-H."/>
            <person name="Larsson T."/>
            <person name="Lv J."/>
            <person name="Arendt D."/>
            <person name="Savage R."/>
            <person name="Osoegawa K."/>
            <person name="de Jong P."/>
            <person name="Lindberg D.R."/>
            <person name="Seaver E.C."/>
            <person name="Weisblat D.A."/>
            <person name="Putnam N.H."/>
            <person name="Grigoriev I.V."/>
            <person name="Rokhsar D.S."/>
        </authorList>
    </citation>
    <scope>NUCLEOTIDE SEQUENCE</scope>
    <source>
        <strain evidence="10">I ESC-2004</strain>
    </source>
</reference>
<evidence type="ECO:0000256" key="2">
    <source>
        <dbReference type="ARBA" id="ARBA00006772"/>
    </source>
</evidence>
<reference evidence="8 10" key="2">
    <citation type="journal article" date="2013" name="Nature">
        <title>Insights into bilaterian evolution from three spiralian genomes.</title>
        <authorList>
            <person name="Simakov O."/>
            <person name="Marletaz F."/>
            <person name="Cho S.J."/>
            <person name="Edsinger-Gonzales E."/>
            <person name="Havlak P."/>
            <person name="Hellsten U."/>
            <person name="Kuo D.H."/>
            <person name="Larsson T."/>
            <person name="Lv J."/>
            <person name="Arendt D."/>
            <person name="Savage R."/>
            <person name="Osoegawa K."/>
            <person name="de Jong P."/>
            <person name="Grimwood J."/>
            <person name="Chapman J.A."/>
            <person name="Shapiro H."/>
            <person name="Aerts A."/>
            <person name="Otillar R.P."/>
            <person name="Terry A.Y."/>
            <person name="Boore J.L."/>
            <person name="Grigoriev I.V."/>
            <person name="Lindberg D.R."/>
            <person name="Seaver E.C."/>
            <person name="Weisblat D.A."/>
            <person name="Putnam N.H."/>
            <person name="Rokhsar D.S."/>
        </authorList>
    </citation>
    <scope>NUCLEOTIDE SEQUENCE</scope>
    <source>
        <strain evidence="8 10">I ESC-2004</strain>
    </source>
</reference>
<feature type="transmembrane region" description="Helical" evidence="7">
    <location>
        <begin position="381"/>
        <end position="397"/>
    </location>
</feature>
<feature type="transmembrane region" description="Helical" evidence="7">
    <location>
        <begin position="517"/>
        <end position="539"/>
    </location>
</feature>
<feature type="transmembrane region" description="Helical" evidence="7">
    <location>
        <begin position="276"/>
        <end position="298"/>
    </location>
</feature>
<feature type="transmembrane region" description="Helical" evidence="7">
    <location>
        <begin position="488"/>
        <end position="505"/>
    </location>
</feature>
<keyword evidence="5 7" id="KW-1133">Transmembrane helix</keyword>
<keyword evidence="6 7" id="KW-0472">Membrane</keyword>
<evidence type="ECO:0000256" key="6">
    <source>
        <dbReference type="ARBA" id="ARBA00023136"/>
    </source>
</evidence>
<dbReference type="FunCoup" id="R7UDV2">
    <property type="interactions" value="188"/>
</dbReference>
<feature type="transmembrane region" description="Helical" evidence="7">
    <location>
        <begin position="44"/>
        <end position="72"/>
    </location>
</feature>
<dbReference type="AlphaFoldDB" id="R7UDV2"/>